<accession>A0A0C7N7G0</accession>
<dbReference type="HOGENOM" id="CLU_009020_1_1_1"/>
<evidence type="ECO:0000256" key="3">
    <source>
        <dbReference type="ARBA" id="ARBA00022554"/>
    </source>
</evidence>
<organism evidence="9 10">
    <name type="scientific">Lachancea lanzarotensis</name>
    <dbReference type="NCBI Taxonomy" id="1245769"/>
    <lineage>
        <taxon>Eukaryota</taxon>
        <taxon>Fungi</taxon>
        <taxon>Dikarya</taxon>
        <taxon>Ascomycota</taxon>
        <taxon>Saccharomycotina</taxon>
        <taxon>Saccharomycetes</taxon>
        <taxon>Saccharomycetales</taxon>
        <taxon>Saccharomycetaceae</taxon>
        <taxon>Lachancea</taxon>
    </lineage>
</organism>
<dbReference type="PANTHER" id="PTHR22950">
    <property type="entry name" value="AMINO ACID TRANSPORTER"/>
    <property type="match status" value="1"/>
</dbReference>
<dbReference type="EMBL" id="LN736362">
    <property type="protein sequence ID" value="CEP61360.1"/>
    <property type="molecule type" value="Genomic_DNA"/>
</dbReference>
<proteinExistence type="inferred from homology"/>
<evidence type="ECO:0000256" key="6">
    <source>
        <dbReference type="ARBA" id="ARBA00023136"/>
    </source>
</evidence>
<keyword evidence="6 7" id="KW-0472">Membrane</keyword>
<feature type="transmembrane region" description="Helical" evidence="7">
    <location>
        <begin position="229"/>
        <end position="248"/>
    </location>
</feature>
<keyword evidence="5 7" id="KW-1133">Transmembrane helix</keyword>
<name>A0A0C7N7G0_9SACH</name>
<comment type="similarity">
    <text evidence="2">Belongs to the amino acid/polyamine transporter 2 family.</text>
</comment>
<dbReference type="GO" id="GO:0005302">
    <property type="term" value="F:L-tyrosine transmembrane transporter activity"/>
    <property type="evidence" value="ECO:0007669"/>
    <property type="project" value="TreeGrafter"/>
</dbReference>
<feature type="transmembrane region" description="Helical" evidence="7">
    <location>
        <begin position="7"/>
        <end position="29"/>
    </location>
</feature>
<evidence type="ECO:0000259" key="8">
    <source>
        <dbReference type="Pfam" id="PF01490"/>
    </source>
</evidence>
<keyword evidence="10" id="KW-1185">Reference proteome</keyword>
<evidence type="ECO:0000256" key="1">
    <source>
        <dbReference type="ARBA" id="ARBA00004128"/>
    </source>
</evidence>
<dbReference type="GO" id="GO:0061459">
    <property type="term" value="F:L-arginine transmembrane transporter activity"/>
    <property type="evidence" value="ECO:0007669"/>
    <property type="project" value="TreeGrafter"/>
</dbReference>
<gene>
    <name evidence="9" type="ORF">LALA0_S03e01112g</name>
</gene>
<feature type="transmembrane region" description="Helical" evidence="7">
    <location>
        <begin position="112"/>
        <end position="133"/>
    </location>
</feature>
<dbReference type="GO" id="GO:0005290">
    <property type="term" value="F:L-histidine transmembrane transporter activity"/>
    <property type="evidence" value="ECO:0007669"/>
    <property type="project" value="TreeGrafter"/>
</dbReference>
<evidence type="ECO:0000256" key="4">
    <source>
        <dbReference type="ARBA" id="ARBA00022692"/>
    </source>
</evidence>
<protein>
    <submittedName>
        <fullName evidence="9">LALA0S03e01112g1_1</fullName>
    </submittedName>
</protein>
<evidence type="ECO:0000256" key="7">
    <source>
        <dbReference type="SAM" id="Phobius"/>
    </source>
</evidence>
<reference evidence="9 10" key="1">
    <citation type="submission" date="2014-12" db="EMBL/GenBank/DDBJ databases">
        <authorList>
            <person name="Neuveglise Cecile"/>
        </authorList>
    </citation>
    <scope>NUCLEOTIDE SEQUENCE [LARGE SCALE GENOMIC DNA]</scope>
    <source>
        <strain evidence="9 10">CBS 12615</strain>
    </source>
</reference>
<evidence type="ECO:0000256" key="2">
    <source>
        <dbReference type="ARBA" id="ARBA00008066"/>
    </source>
</evidence>
<evidence type="ECO:0000313" key="10">
    <source>
        <dbReference type="Proteomes" id="UP000054304"/>
    </source>
</evidence>
<dbReference type="GO" id="GO:0005313">
    <property type="term" value="F:L-glutamate transmembrane transporter activity"/>
    <property type="evidence" value="ECO:0007669"/>
    <property type="project" value="TreeGrafter"/>
</dbReference>
<dbReference type="Pfam" id="PF01490">
    <property type="entry name" value="Aa_trans"/>
    <property type="match status" value="1"/>
</dbReference>
<evidence type="ECO:0000313" key="9">
    <source>
        <dbReference type="EMBL" id="CEP61360.1"/>
    </source>
</evidence>
<dbReference type="GO" id="GO:0015194">
    <property type="term" value="F:L-serine transmembrane transporter activity"/>
    <property type="evidence" value="ECO:0007669"/>
    <property type="project" value="TreeGrafter"/>
</dbReference>
<feature type="domain" description="Amino acid transporter transmembrane" evidence="8">
    <location>
        <begin position="10"/>
        <end position="458"/>
    </location>
</feature>
<feature type="transmembrane region" description="Helical" evidence="7">
    <location>
        <begin position="35"/>
        <end position="57"/>
    </location>
</feature>
<dbReference type="Proteomes" id="UP000054304">
    <property type="component" value="Unassembled WGS sequence"/>
</dbReference>
<dbReference type="InterPro" id="IPR013057">
    <property type="entry name" value="AA_transpt_TM"/>
</dbReference>
<sequence length="470" mass="50872">MEANASGFFSTINLVKTIVGAGMLAIPYAFRSDGILVGVLLVLVGAITSGFGLFVLAKCSKALKEPRTSSFFTLCSITYPSLSLLFDFSMFVQCYGVGLSYLVLVGDLLPGVLGGTRNGWILASAVPIVPLVLLKKLDSLKYSSILGLFAVAYLVCLILGSFVENTLLTENYREIRGDVSWINVYDMKGVVSTFTIVIFAFTGSMNMFSIINELKDNSLTNINIVISRSLLISAALFLCVGICGYLTFGSNVLGNIMLNYNPESYWTVIGKVCLGVVVILSFPLLFYPCRIATNNMIHWVRITYVEFEEDPVDSSENNDPTAPIAMVVEDEEDRLLLGADNSYQATSCQDASHDLEENVTRVTNPVAAVPFSDKSFYILTAILVSSLYLLALNVTSFALVLGLVGATGSTSISFTLPGLFGFKLIGSQAAKHGQLMSRADLIIRRCSLLLSIFGVAVTCLSLYVTLFFGV</sequence>
<dbReference type="AlphaFoldDB" id="A0A0C7N7G0"/>
<dbReference type="RefSeq" id="XP_022627594.1">
    <property type="nucleotide sequence ID" value="XM_022773085.1"/>
</dbReference>
<feature type="transmembrane region" description="Helical" evidence="7">
    <location>
        <begin position="376"/>
        <end position="394"/>
    </location>
</feature>
<dbReference type="OrthoDB" id="438545at2759"/>
<keyword evidence="3" id="KW-0926">Vacuole</keyword>
<dbReference type="GO" id="GO:0043937">
    <property type="term" value="P:regulation of sporulation"/>
    <property type="evidence" value="ECO:0007669"/>
    <property type="project" value="EnsemblFungi"/>
</dbReference>
<feature type="transmembrane region" description="Helical" evidence="7">
    <location>
        <begin position="268"/>
        <end position="287"/>
    </location>
</feature>
<dbReference type="GO" id="GO:0005886">
    <property type="term" value="C:plasma membrane"/>
    <property type="evidence" value="ECO:0007669"/>
    <property type="project" value="EnsemblFungi"/>
</dbReference>
<dbReference type="STRING" id="1245769.A0A0C7N7G0"/>
<feature type="transmembrane region" description="Helical" evidence="7">
    <location>
        <begin position="400"/>
        <end position="425"/>
    </location>
</feature>
<feature type="transmembrane region" description="Helical" evidence="7">
    <location>
        <begin position="69"/>
        <end position="92"/>
    </location>
</feature>
<feature type="transmembrane region" description="Helical" evidence="7">
    <location>
        <begin position="446"/>
        <end position="468"/>
    </location>
</feature>
<dbReference type="GeneID" id="34684782"/>
<evidence type="ECO:0000256" key="5">
    <source>
        <dbReference type="ARBA" id="ARBA00022989"/>
    </source>
</evidence>
<dbReference type="GO" id="GO:0015189">
    <property type="term" value="F:L-lysine transmembrane transporter activity"/>
    <property type="evidence" value="ECO:0007669"/>
    <property type="project" value="TreeGrafter"/>
</dbReference>
<dbReference type="GO" id="GO:0000329">
    <property type="term" value="C:fungal-type vacuole membrane"/>
    <property type="evidence" value="ECO:0007669"/>
    <property type="project" value="TreeGrafter"/>
</dbReference>
<feature type="transmembrane region" description="Helical" evidence="7">
    <location>
        <begin position="189"/>
        <end position="208"/>
    </location>
</feature>
<keyword evidence="4 7" id="KW-0812">Transmembrane</keyword>
<feature type="transmembrane region" description="Helical" evidence="7">
    <location>
        <begin position="145"/>
        <end position="163"/>
    </location>
</feature>
<dbReference type="PANTHER" id="PTHR22950:SF224">
    <property type="entry name" value="VACUOLAR AMINO ACID TRANSPORTER 7"/>
    <property type="match status" value="1"/>
</dbReference>
<comment type="subcellular location">
    <subcellularLocation>
        <location evidence="1">Vacuole membrane</location>
        <topology evidence="1">Multi-pass membrane protein</topology>
    </subcellularLocation>
</comment>